<reference evidence="3 4" key="1">
    <citation type="submission" date="2024-08" db="EMBL/GenBank/DDBJ databases">
        <title>Oceanimonas smirnovii Genome sequencing and assembly.</title>
        <authorList>
            <person name="Tang B."/>
        </authorList>
    </citation>
    <scope>NUCLEOTIDE SEQUENCE [LARGE SCALE GENOMIC DNA]</scope>
    <source>
        <strain evidence="3 4">OS2020-119</strain>
    </source>
</reference>
<proteinExistence type="predicted"/>
<dbReference type="PANTHER" id="PTHR30298:SF0">
    <property type="entry name" value="PROTEIN YBFL-RELATED"/>
    <property type="match status" value="1"/>
</dbReference>
<evidence type="ECO:0000313" key="3">
    <source>
        <dbReference type="EMBL" id="MFH7566179.1"/>
    </source>
</evidence>
<dbReference type="InterPro" id="IPR047647">
    <property type="entry name" value="ISAs1_transpos"/>
</dbReference>
<accession>A0ABW7P478</accession>
<feature type="domain" description="H repeat-associated protein N-terminal" evidence="2">
    <location>
        <begin position="7"/>
        <end position="94"/>
    </location>
</feature>
<comment type="caution">
    <text evidence="3">The sequence shown here is derived from an EMBL/GenBank/DDBJ whole genome shotgun (WGS) entry which is preliminary data.</text>
</comment>
<keyword evidence="4" id="KW-1185">Reference proteome</keyword>
<dbReference type="RefSeq" id="WP_395545735.1">
    <property type="nucleotide sequence ID" value="NZ_JBGFTR010000021.1"/>
</dbReference>
<dbReference type="Pfam" id="PF13808">
    <property type="entry name" value="DDE_Tnp_1_assoc"/>
    <property type="match status" value="1"/>
</dbReference>
<evidence type="ECO:0000259" key="2">
    <source>
        <dbReference type="Pfam" id="PF13808"/>
    </source>
</evidence>
<gene>
    <name evidence="3" type="ORF">AB9R89_12680</name>
</gene>
<dbReference type="InterPro" id="IPR051698">
    <property type="entry name" value="Transposase_11-like"/>
</dbReference>
<dbReference type="Pfam" id="PF01609">
    <property type="entry name" value="DDE_Tnp_1"/>
    <property type="match status" value="1"/>
</dbReference>
<sequence>MNGLSLLDHLSIIQDPRQQWKIEHKLADILFLTVAAVIGGAEGWEDIEDFGHDHLDWLRQHGDFENGVPVHDTIARVMGMLSAKQLQKSFASWMQACYDVTDGEVIAIDGKTLRRSYDKGKRKGAIHMVSAFSAANQVVLGQVKTSDKSNEITAIPELLELLSIRGCLVTIDAMGCQRAIAKKILDKGADYLLAVKGNHPSLEAAFNNYFRLGMFQQEDANGYSIQEVGHGRKETRLSLVVEDLSILGDLEYEWPALKTLGIVGTIREEKGQPVKELDITVRYYISSAQLSPKEMLEATRSHWSIESQLHWRLDVGMREDDCPCFRNKCREQAGENMAAIRHMAFNALNSDTSFKAGIKRKQKRASRNTDYLSQVLSGLGLS</sequence>
<organism evidence="3 4">
    <name type="scientific">Oceanimonas smirnovii</name>
    <dbReference type="NCBI Taxonomy" id="264574"/>
    <lineage>
        <taxon>Bacteria</taxon>
        <taxon>Pseudomonadati</taxon>
        <taxon>Pseudomonadota</taxon>
        <taxon>Gammaproteobacteria</taxon>
        <taxon>Aeromonadales</taxon>
        <taxon>Aeromonadaceae</taxon>
        <taxon>Oceanimonas</taxon>
    </lineage>
</organism>
<dbReference type="PANTHER" id="PTHR30298">
    <property type="entry name" value="H REPEAT-ASSOCIATED PREDICTED TRANSPOSASE"/>
    <property type="match status" value="1"/>
</dbReference>
<dbReference type="EMBL" id="JBGFTR010000021">
    <property type="protein sequence ID" value="MFH7566179.1"/>
    <property type="molecule type" value="Genomic_DNA"/>
</dbReference>
<evidence type="ECO:0000259" key="1">
    <source>
        <dbReference type="Pfam" id="PF01609"/>
    </source>
</evidence>
<dbReference type="InterPro" id="IPR032806">
    <property type="entry name" value="YbfD_N"/>
</dbReference>
<evidence type="ECO:0000313" key="4">
    <source>
        <dbReference type="Proteomes" id="UP001610706"/>
    </source>
</evidence>
<feature type="domain" description="Transposase IS4-like" evidence="1">
    <location>
        <begin position="103"/>
        <end position="324"/>
    </location>
</feature>
<name>A0ABW7P478_9GAMM</name>
<dbReference type="InterPro" id="IPR002559">
    <property type="entry name" value="Transposase_11"/>
</dbReference>
<dbReference type="Proteomes" id="UP001610706">
    <property type="component" value="Unassembled WGS sequence"/>
</dbReference>
<dbReference type="NCBIfam" id="NF033564">
    <property type="entry name" value="transpos_ISAs1"/>
    <property type="match status" value="1"/>
</dbReference>
<protein>
    <submittedName>
        <fullName evidence="3">ISAs1 family transposase</fullName>
    </submittedName>
</protein>